<protein>
    <submittedName>
        <fullName evidence="1">Uncharacterized protein</fullName>
    </submittedName>
</protein>
<evidence type="ECO:0000313" key="1">
    <source>
        <dbReference type="EMBL" id="SEH11204.1"/>
    </source>
</evidence>
<name>A0A1H6FN56_9EURY</name>
<dbReference type="OrthoDB" id="342895at2157"/>
<gene>
    <name evidence="1" type="ORF">SAMN04487967_0244</name>
</gene>
<dbReference type="RefSeq" id="WP_139305361.1">
    <property type="nucleotide sequence ID" value="NZ_FNWL01000001.1"/>
</dbReference>
<organism evidence="1 2">
    <name type="scientific">Natronorubrum sediminis</name>
    <dbReference type="NCBI Taxonomy" id="640943"/>
    <lineage>
        <taxon>Archaea</taxon>
        <taxon>Methanobacteriati</taxon>
        <taxon>Methanobacteriota</taxon>
        <taxon>Stenosarchaea group</taxon>
        <taxon>Halobacteria</taxon>
        <taxon>Halobacteriales</taxon>
        <taxon>Natrialbaceae</taxon>
        <taxon>Natronorubrum</taxon>
    </lineage>
</organism>
<evidence type="ECO:0000313" key="2">
    <source>
        <dbReference type="Proteomes" id="UP000199112"/>
    </source>
</evidence>
<reference evidence="2" key="1">
    <citation type="submission" date="2016-10" db="EMBL/GenBank/DDBJ databases">
        <authorList>
            <person name="Varghese N."/>
            <person name="Submissions S."/>
        </authorList>
    </citation>
    <scope>NUCLEOTIDE SEQUENCE [LARGE SCALE GENOMIC DNA]</scope>
    <source>
        <strain evidence="2">CGMCC 1.8981</strain>
    </source>
</reference>
<accession>A0A1H6FN56</accession>
<dbReference type="AlphaFoldDB" id="A0A1H6FN56"/>
<sequence>MFPAYRVLPEDILEVLFAISELGPNPSNDEISRFANLSNRKVREAIKILETIGIIDKGDNKVEDRYERLLQQTAPKDWSIILEKSLLNYQPFIDYSTYLNRGYTSEEAAQKVYAGNSELASKPDYLKEYFELMGKYTGIVLEGDELSVEIRNVPADMSGSLESLRKSLKSELEVKIYLDEFLGENLMEFLDQDTKTDLADAYLKHSTEPRDSVSASGRAFEDFLRNLGETYGDEGRDYSTGSGIVPLCNHLQGDGLVRRHHKRRIMALAEIRNKGGAHGDDAEALERWEITPEVSLDCALTSTILTKSVYRYAVEDDIIL</sequence>
<dbReference type="Proteomes" id="UP000199112">
    <property type="component" value="Unassembled WGS sequence"/>
</dbReference>
<proteinExistence type="predicted"/>
<keyword evidence="2" id="KW-1185">Reference proteome</keyword>
<dbReference type="EMBL" id="FNWL01000001">
    <property type="protein sequence ID" value="SEH11204.1"/>
    <property type="molecule type" value="Genomic_DNA"/>
</dbReference>